<evidence type="ECO:0000259" key="10">
    <source>
        <dbReference type="PROSITE" id="PS50110"/>
    </source>
</evidence>
<dbReference type="SUPFAM" id="SSF52172">
    <property type="entry name" value="CheY-like"/>
    <property type="match status" value="1"/>
</dbReference>
<keyword evidence="4" id="KW-0902">Two-component regulatory system</keyword>
<dbReference type="RefSeq" id="WP_155699896.1">
    <property type="nucleotide sequence ID" value="NZ_CP034235.1"/>
</dbReference>
<dbReference type="Gene3D" id="3.40.50.2300">
    <property type="match status" value="1"/>
</dbReference>
<dbReference type="InterPro" id="IPR041522">
    <property type="entry name" value="CdaR_GGDEF"/>
</dbReference>
<evidence type="ECO:0000259" key="9">
    <source>
        <dbReference type="PROSITE" id="PS01124"/>
    </source>
</evidence>
<sequence length="546" mass="62940">MKIMIVDDEQLIRQGIIKKIQMSGLPVTIIAEARDGVEALKKLHEVEVDIVITDIRMPHMDGLSLMREAYLDFPELQFIVISGYGEFEYARKAIQYGVTDYLLKPVDKEELKESILRIIAIIERRLEQSSLGEQYKHLQISNGESLREQVLSKLIQYGVDSGQSEAVRDEWLENMKLNCKHFVVVVFVIQTIHLPHLSFREEDEKLLWFAVQNIISIVLESSGRAGVLFRHAMLENELVYVLGGESPIKAEELRRELEEIIGGIERHLKLEATIGCGTFVNQMDIIQQSYQQAKQALRNKVIYGHGRTYLADTDPVKSGIHFVISREDEVLLLGCLGECNVGAITHWINQRVEVFAASEQVLFTHLESFCVEFHLLLRKYLLTQTSIPEWIIGDLDDLLAWLHGMKHWREIPQHLIDVVQNMIGHLSKLRQSPDYNLIDEVKLYIDHSLHEPLTLQMIANRFFFNSSYFSRRFKMWFGESVVNYLTAARIRKSEQLLRDPELKIQQIAELVGFNDAAYFSSVFRKLTGMTPNQFRGLSISSIQDQV</sequence>
<dbReference type="GO" id="GO:0000160">
    <property type="term" value="P:phosphorelay signal transduction system"/>
    <property type="evidence" value="ECO:0007669"/>
    <property type="project" value="UniProtKB-KW"/>
</dbReference>
<dbReference type="Gene3D" id="1.10.10.60">
    <property type="entry name" value="Homeodomain-like"/>
    <property type="match status" value="2"/>
</dbReference>
<keyword evidence="3 8" id="KW-0597">Phosphoprotein</keyword>
<dbReference type="InterPro" id="IPR018062">
    <property type="entry name" value="HTH_AraC-typ_CS"/>
</dbReference>
<evidence type="ECO:0000256" key="2">
    <source>
        <dbReference type="ARBA" id="ARBA00022490"/>
    </source>
</evidence>
<organism evidence="11 12">
    <name type="scientific">Paenibacillus psychroresistens</name>
    <dbReference type="NCBI Taxonomy" id="1778678"/>
    <lineage>
        <taxon>Bacteria</taxon>
        <taxon>Bacillati</taxon>
        <taxon>Bacillota</taxon>
        <taxon>Bacilli</taxon>
        <taxon>Bacillales</taxon>
        <taxon>Paenibacillaceae</taxon>
        <taxon>Paenibacillus</taxon>
    </lineage>
</organism>
<dbReference type="InterPro" id="IPR009057">
    <property type="entry name" value="Homeodomain-like_sf"/>
</dbReference>
<dbReference type="PANTHER" id="PTHR42713">
    <property type="entry name" value="HISTIDINE KINASE-RELATED"/>
    <property type="match status" value="1"/>
</dbReference>
<evidence type="ECO:0000256" key="1">
    <source>
        <dbReference type="ARBA" id="ARBA00004496"/>
    </source>
</evidence>
<feature type="modified residue" description="4-aspartylphosphate" evidence="8">
    <location>
        <position position="54"/>
    </location>
</feature>
<evidence type="ECO:0000256" key="6">
    <source>
        <dbReference type="ARBA" id="ARBA00023125"/>
    </source>
</evidence>
<proteinExistence type="predicted"/>
<dbReference type="AlphaFoldDB" id="A0A6B8RG16"/>
<dbReference type="InterPro" id="IPR011006">
    <property type="entry name" value="CheY-like_superfamily"/>
</dbReference>
<dbReference type="EMBL" id="CP034235">
    <property type="protein sequence ID" value="QGQ94887.1"/>
    <property type="molecule type" value="Genomic_DNA"/>
</dbReference>
<dbReference type="InterPro" id="IPR020449">
    <property type="entry name" value="Tscrpt_reg_AraC-type_HTH"/>
</dbReference>
<evidence type="ECO:0000313" key="11">
    <source>
        <dbReference type="EMBL" id="QGQ94887.1"/>
    </source>
</evidence>
<name>A0A6B8RG16_9BACL</name>
<feature type="domain" description="HTH araC/xylS-type" evidence="9">
    <location>
        <begin position="439"/>
        <end position="537"/>
    </location>
</feature>
<accession>A0A6B8RG16</accession>
<dbReference type="PROSITE" id="PS01124">
    <property type="entry name" value="HTH_ARAC_FAMILY_2"/>
    <property type="match status" value="1"/>
</dbReference>
<dbReference type="SMART" id="SM00448">
    <property type="entry name" value="REC"/>
    <property type="match status" value="1"/>
</dbReference>
<keyword evidence="5" id="KW-0805">Transcription regulation</keyword>
<evidence type="ECO:0000256" key="8">
    <source>
        <dbReference type="PROSITE-ProRule" id="PRU00169"/>
    </source>
</evidence>
<dbReference type="GO" id="GO:0043565">
    <property type="term" value="F:sequence-specific DNA binding"/>
    <property type="evidence" value="ECO:0007669"/>
    <property type="project" value="InterPro"/>
</dbReference>
<dbReference type="InterPro" id="IPR051552">
    <property type="entry name" value="HptR"/>
</dbReference>
<evidence type="ECO:0000256" key="4">
    <source>
        <dbReference type="ARBA" id="ARBA00023012"/>
    </source>
</evidence>
<dbReference type="PROSITE" id="PS50110">
    <property type="entry name" value="RESPONSE_REGULATORY"/>
    <property type="match status" value="1"/>
</dbReference>
<keyword evidence="7" id="KW-0804">Transcription</keyword>
<evidence type="ECO:0000313" key="12">
    <source>
        <dbReference type="Proteomes" id="UP000426246"/>
    </source>
</evidence>
<dbReference type="Pfam" id="PF00072">
    <property type="entry name" value="Response_reg"/>
    <property type="match status" value="1"/>
</dbReference>
<dbReference type="KEGG" id="ppsc:EHS13_08350"/>
<feature type="domain" description="Response regulatory" evidence="10">
    <location>
        <begin position="2"/>
        <end position="119"/>
    </location>
</feature>
<dbReference type="SMART" id="SM00342">
    <property type="entry name" value="HTH_ARAC"/>
    <property type="match status" value="1"/>
</dbReference>
<dbReference type="CDD" id="cd17536">
    <property type="entry name" value="REC_YesN-like"/>
    <property type="match status" value="1"/>
</dbReference>
<dbReference type="PANTHER" id="PTHR42713:SF3">
    <property type="entry name" value="TRANSCRIPTIONAL REGULATORY PROTEIN HPTR"/>
    <property type="match status" value="1"/>
</dbReference>
<dbReference type="OrthoDB" id="342399at2"/>
<dbReference type="InterPro" id="IPR001789">
    <property type="entry name" value="Sig_transdc_resp-reg_receiver"/>
</dbReference>
<keyword evidence="12" id="KW-1185">Reference proteome</keyword>
<comment type="subcellular location">
    <subcellularLocation>
        <location evidence="1">Cytoplasm</location>
    </subcellularLocation>
</comment>
<dbReference type="SUPFAM" id="SSF46689">
    <property type="entry name" value="Homeodomain-like"/>
    <property type="match status" value="2"/>
</dbReference>
<protein>
    <submittedName>
        <fullName evidence="11">Response regulator</fullName>
    </submittedName>
</protein>
<dbReference type="GO" id="GO:0003700">
    <property type="term" value="F:DNA-binding transcription factor activity"/>
    <property type="evidence" value="ECO:0007669"/>
    <property type="project" value="InterPro"/>
</dbReference>
<dbReference type="PRINTS" id="PR00032">
    <property type="entry name" value="HTHARAC"/>
</dbReference>
<dbReference type="InterPro" id="IPR018060">
    <property type="entry name" value="HTH_AraC"/>
</dbReference>
<gene>
    <name evidence="11" type="ORF">EHS13_08350</name>
</gene>
<dbReference type="GO" id="GO:0005737">
    <property type="term" value="C:cytoplasm"/>
    <property type="evidence" value="ECO:0007669"/>
    <property type="project" value="UniProtKB-SubCell"/>
</dbReference>
<keyword evidence="6" id="KW-0238">DNA-binding</keyword>
<evidence type="ECO:0000256" key="5">
    <source>
        <dbReference type="ARBA" id="ARBA00023015"/>
    </source>
</evidence>
<dbReference type="PROSITE" id="PS00041">
    <property type="entry name" value="HTH_ARAC_FAMILY_1"/>
    <property type="match status" value="1"/>
</dbReference>
<reference evidence="12" key="1">
    <citation type="submission" date="2018-11" db="EMBL/GenBank/DDBJ databases">
        <title>Complete genome sequence of Paenibacillus sp. ML311-T8.</title>
        <authorList>
            <person name="Nam Y.-D."/>
            <person name="Kang J."/>
            <person name="Chung W.-H."/>
            <person name="Park Y.S."/>
        </authorList>
    </citation>
    <scope>NUCLEOTIDE SEQUENCE [LARGE SCALE GENOMIC DNA]</scope>
    <source>
        <strain evidence="12">ML311-T8</strain>
    </source>
</reference>
<dbReference type="Proteomes" id="UP000426246">
    <property type="component" value="Chromosome"/>
</dbReference>
<dbReference type="Pfam" id="PF17853">
    <property type="entry name" value="GGDEF_2"/>
    <property type="match status" value="1"/>
</dbReference>
<evidence type="ECO:0000256" key="7">
    <source>
        <dbReference type="ARBA" id="ARBA00023163"/>
    </source>
</evidence>
<keyword evidence="2" id="KW-0963">Cytoplasm</keyword>
<dbReference type="Pfam" id="PF12833">
    <property type="entry name" value="HTH_18"/>
    <property type="match status" value="1"/>
</dbReference>
<evidence type="ECO:0000256" key="3">
    <source>
        <dbReference type="ARBA" id="ARBA00022553"/>
    </source>
</evidence>